<gene>
    <name evidence="1" type="ORF">pdam_00001625</name>
</gene>
<reference evidence="1 2" key="1">
    <citation type="journal article" date="2018" name="Sci. Rep.">
        <title>Comparative analysis of the Pocillopora damicornis genome highlights role of immune system in coral evolution.</title>
        <authorList>
            <person name="Cunning R."/>
            <person name="Bay R.A."/>
            <person name="Gillette P."/>
            <person name="Baker A.C."/>
            <person name="Traylor-Knowles N."/>
        </authorList>
    </citation>
    <scope>NUCLEOTIDE SEQUENCE [LARGE SCALE GENOMIC DNA]</scope>
    <source>
        <strain evidence="1">RSMAS</strain>
        <tissue evidence="1">Whole animal</tissue>
    </source>
</reference>
<name>A0A3M6U5M4_POCDA</name>
<proteinExistence type="predicted"/>
<dbReference type="Proteomes" id="UP000275408">
    <property type="component" value="Unassembled WGS sequence"/>
</dbReference>
<dbReference type="EMBL" id="RCHS01002239">
    <property type="protein sequence ID" value="RMX48768.1"/>
    <property type="molecule type" value="Genomic_DNA"/>
</dbReference>
<dbReference type="AlphaFoldDB" id="A0A3M6U5M4"/>
<keyword evidence="2" id="KW-1185">Reference proteome</keyword>
<accession>A0A3M6U5M4</accession>
<protein>
    <submittedName>
        <fullName evidence="1">Uncharacterized protein</fullName>
    </submittedName>
</protein>
<evidence type="ECO:0000313" key="1">
    <source>
        <dbReference type="EMBL" id="RMX48768.1"/>
    </source>
</evidence>
<organism evidence="1 2">
    <name type="scientific">Pocillopora damicornis</name>
    <name type="common">Cauliflower coral</name>
    <name type="synonym">Millepora damicornis</name>
    <dbReference type="NCBI Taxonomy" id="46731"/>
    <lineage>
        <taxon>Eukaryota</taxon>
        <taxon>Metazoa</taxon>
        <taxon>Cnidaria</taxon>
        <taxon>Anthozoa</taxon>
        <taxon>Hexacorallia</taxon>
        <taxon>Scleractinia</taxon>
        <taxon>Astrocoeniina</taxon>
        <taxon>Pocilloporidae</taxon>
        <taxon>Pocillopora</taxon>
    </lineage>
</organism>
<comment type="caution">
    <text evidence="1">The sequence shown here is derived from an EMBL/GenBank/DDBJ whole genome shotgun (WGS) entry which is preliminary data.</text>
</comment>
<sequence>MQETCSCALGLKGSPCAKQFSEETVPYNLNTCLELSSGKLDLVILANIQVVNDKKDKAVAQKEQFWFYNAKFNTKEKEFKEKFDLETDNDALYVTLSERENLLDEIVELSSQLNEHKGIKETQNGQSGFVQNVSGESWFPWKQRGQVRQSLIED</sequence>
<evidence type="ECO:0000313" key="2">
    <source>
        <dbReference type="Proteomes" id="UP000275408"/>
    </source>
</evidence>
<dbReference type="OrthoDB" id="5972282at2759"/>